<organism evidence="2 3">
    <name type="scientific">Demequina lignilytica</name>
    <dbReference type="NCBI Taxonomy" id="3051663"/>
    <lineage>
        <taxon>Bacteria</taxon>
        <taxon>Bacillati</taxon>
        <taxon>Actinomycetota</taxon>
        <taxon>Actinomycetes</taxon>
        <taxon>Micrococcales</taxon>
        <taxon>Demequinaceae</taxon>
        <taxon>Demequina</taxon>
    </lineage>
</organism>
<reference evidence="2 3" key="1">
    <citation type="submission" date="2023-06" db="EMBL/GenBank/DDBJ databases">
        <title>SYSU T0a273.</title>
        <authorList>
            <person name="Gao L."/>
            <person name="Fang B.-Z."/>
            <person name="Li W.-J."/>
        </authorList>
    </citation>
    <scope>NUCLEOTIDE SEQUENCE [LARGE SCALE GENOMIC DNA]</scope>
    <source>
        <strain evidence="2 3">SYSU T0a273</strain>
    </source>
</reference>
<name>A0AB35MJQ3_9MICO</name>
<evidence type="ECO:0000313" key="2">
    <source>
        <dbReference type="EMBL" id="MDN4484046.1"/>
    </source>
</evidence>
<dbReference type="RefSeq" id="WP_301160732.1">
    <property type="nucleotide sequence ID" value="NZ_JAUHQB010000008.1"/>
</dbReference>
<protein>
    <submittedName>
        <fullName evidence="2">Uncharacterized protein</fullName>
    </submittedName>
</protein>
<proteinExistence type="predicted"/>
<dbReference type="Proteomes" id="UP001172756">
    <property type="component" value="Unassembled WGS sequence"/>
</dbReference>
<evidence type="ECO:0000256" key="1">
    <source>
        <dbReference type="SAM" id="MobiDB-lite"/>
    </source>
</evidence>
<feature type="region of interest" description="Disordered" evidence="1">
    <location>
        <begin position="45"/>
        <end position="69"/>
    </location>
</feature>
<dbReference type="EMBL" id="JAUHQB010000008">
    <property type="protein sequence ID" value="MDN4484046.1"/>
    <property type="molecule type" value="Genomic_DNA"/>
</dbReference>
<accession>A0AB35MJQ3</accession>
<dbReference type="AlphaFoldDB" id="A0AB35MJQ3"/>
<comment type="caution">
    <text evidence="2">The sequence shown here is derived from an EMBL/GenBank/DDBJ whole genome shotgun (WGS) entry which is preliminary data.</text>
</comment>
<sequence length="445" mass="46059">MMPESASTASTGTSAAFKATAIIAGAAAIGAALWVWQPWASDLAPAASASPTPTATAASSTPSPEPTATASLVDGYAPVAQLPFEAVPWDQVGPGWFAVDYATGRAQDLGSAIAGDGRVEYEQREGGLSLVAPDGTWYAARTHADLGPGLVIAWDGANAWMARAADSTVESVYFDAELVELTDLATASVPAVVAPTLSPFGQGRAVDYAYAGDGLYSRVVGVDTDRMGACGDAGVGFWGWEAPDMSFLYSPAGDGQVICMGPTADGAGTVVTLVDVADVAASEPVATFRLPPDRYAFVGWLDDTTFLVARRALAGGAEAMFQYDVAERAIAEVEAPMYAAVDGWAVTGYYLPGPERHVITTFGDAGWEVQLFDGAGSDVAGLGEACPASPDGRRASSVMTSGDRLLVRCDAPQSVALYSLDDGSEIGRWSLEGTGEIEIFDHHEE</sequence>
<evidence type="ECO:0000313" key="3">
    <source>
        <dbReference type="Proteomes" id="UP001172756"/>
    </source>
</evidence>
<gene>
    <name evidence="2" type="ORF">QQ002_10895</name>
</gene>